<dbReference type="InterPro" id="IPR013057">
    <property type="entry name" value="AA_transpt_TM"/>
</dbReference>
<evidence type="ECO:0000256" key="4">
    <source>
        <dbReference type="ARBA" id="ARBA00022692"/>
    </source>
</evidence>
<dbReference type="EMBL" id="CAHIKZ030005270">
    <property type="protein sequence ID" value="CAE1321854.1"/>
    <property type="molecule type" value="Genomic_DNA"/>
</dbReference>
<evidence type="ECO:0000256" key="1">
    <source>
        <dbReference type="ARBA" id="ARBA00004107"/>
    </source>
</evidence>
<comment type="caution">
    <text evidence="17">The sequence shown here is derived from an EMBL/GenBank/DDBJ whole genome shotgun (WGS) entry which is preliminary data.</text>
</comment>
<evidence type="ECO:0000256" key="8">
    <source>
        <dbReference type="ARBA" id="ARBA00022989"/>
    </source>
</evidence>
<evidence type="ECO:0000256" key="14">
    <source>
        <dbReference type="ARBA" id="ARBA00038442"/>
    </source>
</evidence>
<reference evidence="17" key="1">
    <citation type="submission" date="2021-01" db="EMBL/GenBank/DDBJ databases">
        <authorList>
            <person name="Li R."/>
            <person name="Bekaert M."/>
        </authorList>
    </citation>
    <scope>NUCLEOTIDE SEQUENCE</scope>
    <source>
        <strain evidence="17">Farmed</strain>
    </source>
</reference>
<keyword evidence="9" id="KW-0915">Sodium</keyword>
<evidence type="ECO:0000256" key="11">
    <source>
        <dbReference type="ARBA" id="ARBA00023157"/>
    </source>
</evidence>
<organism evidence="17 18">
    <name type="scientific">Acanthosepion pharaonis</name>
    <name type="common">Pharaoh cuttlefish</name>
    <name type="synonym">Sepia pharaonis</name>
    <dbReference type="NCBI Taxonomy" id="158019"/>
    <lineage>
        <taxon>Eukaryota</taxon>
        <taxon>Metazoa</taxon>
        <taxon>Spiralia</taxon>
        <taxon>Lophotrochozoa</taxon>
        <taxon>Mollusca</taxon>
        <taxon>Cephalopoda</taxon>
        <taxon>Coleoidea</taxon>
        <taxon>Decapodiformes</taxon>
        <taxon>Sepiida</taxon>
        <taxon>Sepiina</taxon>
        <taxon>Sepiidae</taxon>
        <taxon>Acanthosepion</taxon>
    </lineage>
</organism>
<evidence type="ECO:0000256" key="13">
    <source>
        <dbReference type="ARBA" id="ARBA00023228"/>
    </source>
</evidence>
<dbReference type="Pfam" id="PF01490">
    <property type="entry name" value="Aa_trans"/>
    <property type="match status" value="1"/>
</dbReference>
<comment type="similarity">
    <text evidence="14">Belongs to the amino acid/polyamine transporter 2 family. SLC38A9 subfamily.</text>
</comment>
<feature type="transmembrane region" description="Helical" evidence="15">
    <location>
        <begin position="470"/>
        <end position="490"/>
    </location>
</feature>
<dbReference type="GO" id="GO:0005765">
    <property type="term" value="C:lysosomal membrane"/>
    <property type="evidence" value="ECO:0007669"/>
    <property type="project" value="UniProtKB-SubCell"/>
</dbReference>
<dbReference type="GO" id="GO:0046872">
    <property type="term" value="F:metal ion binding"/>
    <property type="evidence" value="ECO:0007669"/>
    <property type="project" value="UniProtKB-KW"/>
</dbReference>
<evidence type="ECO:0000256" key="3">
    <source>
        <dbReference type="ARBA" id="ARBA00022448"/>
    </source>
</evidence>
<evidence type="ECO:0000259" key="16">
    <source>
        <dbReference type="Pfam" id="PF01490"/>
    </source>
</evidence>
<feature type="transmembrane region" description="Helical" evidence="15">
    <location>
        <begin position="246"/>
        <end position="268"/>
    </location>
</feature>
<keyword evidence="7" id="KW-0029">Amino-acid transport</keyword>
<keyword evidence="12" id="KW-0325">Glycoprotein</keyword>
<gene>
    <name evidence="17" type="ORF">SPHA_71859</name>
</gene>
<protein>
    <submittedName>
        <fullName evidence="17">SLC38A9</fullName>
    </submittedName>
</protein>
<feature type="transmembrane region" description="Helical" evidence="15">
    <location>
        <begin position="219"/>
        <end position="240"/>
    </location>
</feature>
<evidence type="ECO:0000256" key="15">
    <source>
        <dbReference type="SAM" id="Phobius"/>
    </source>
</evidence>
<feature type="domain" description="Amino acid transporter transmembrane" evidence="16">
    <location>
        <begin position="220"/>
        <end position="334"/>
    </location>
</feature>
<feature type="transmembrane region" description="Helical" evidence="15">
    <location>
        <begin position="66"/>
        <end position="83"/>
    </location>
</feature>
<feature type="transmembrane region" description="Helical" evidence="15">
    <location>
        <begin position="438"/>
        <end position="458"/>
    </location>
</feature>
<evidence type="ECO:0000313" key="18">
    <source>
        <dbReference type="Proteomes" id="UP000597762"/>
    </source>
</evidence>
<evidence type="ECO:0000256" key="2">
    <source>
        <dbReference type="ARBA" id="ARBA00004155"/>
    </source>
</evidence>
<keyword evidence="10 15" id="KW-0472">Membrane</keyword>
<dbReference type="GO" id="GO:0015179">
    <property type="term" value="F:L-amino acid transmembrane transporter activity"/>
    <property type="evidence" value="ECO:0007669"/>
    <property type="project" value="TreeGrafter"/>
</dbReference>
<dbReference type="OrthoDB" id="294730at2759"/>
<feature type="transmembrane region" description="Helical" evidence="15">
    <location>
        <begin position="368"/>
        <end position="392"/>
    </location>
</feature>
<evidence type="ECO:0000256" key="5">
    <source>
        <dbReference type="ARBA" id="ARBA00022723"/>
    </source>
</evidence>
<feature type="transmembrane region" description="Helical" evidence="15">
    <location>
        <begin position="89"/>
        <end position="110"/>
    </location>
</feature>
<evidence type="ECO:0000256" key="10">
    <source>
        <dbReference type="ARBA" id="ARBA00023136"/>
    </source>
</evidence>
<feature type="transmembrane region" description="Helical" evidence="15">
    <location>
        <begin position="16"/>
        <end position="33"/>
    </location>
</feature>
<keyword evidence="4 15" id="KW-0812">Transmembrane</keyword>
<comment type="subcellular location">
    <subcellularLocation>
        <location evidence="1">Late endosome membrane</location>
        <topology evidence="1">Multi-pass membrane protein</topology>
    </subcellularLocation>
    <subcellularLocation>
        <location evidence="2">Lysosome membrane</location>
        <topology evidence="2">Multi-pass membrane protein</topology>
    </subcellularLocation>
</comment>
<keyword evidence="5" id="KW-0479">Metal-binding</keyword>
<name>A0A812EB86_ACAPH</name>
<keyword evidence="8 15" id="KW-1133">Transmembrane helix</keyword>
<feature type="transmembrane region" description="Helical" evidence="15">
    <location>
        <begin position="404"/>
        <end position="432"/>
    </location>
</feature>
<evidence type="ECO:0000313" key="17">
    <source>
        <dbReference type="EMBL" id="CAE1321854.1"/>
    </source>
</evidence>
<keyword evidence="6" id="KW-0967">Endosome</keyword>
<dbReference type="Proteomes" id="UP000597762">
    <property type="component" value="Unassembled WGS sequence"/>
</dbReference>
<evidence type="ECO:0000256" key="6">
    <source>
        <dbReference type="ARBA" id="ARBA00022753"/>
    </source>
</evidence>
<evidence type="ECO:0000256" key="7">
    <source>
        <dbReference type="ARBA" id="ARBA00022970"/>
    </source>
</evidence>
<feature type="transmembrane region" description="Helical" evidence="15">
    <location>
        <begin position="289"/>
        <end position="316"/>
    </location>
</feature>
<keyword evidence="3" id="KW-0813">Transport</keyword>
<sequence>MKERISGVVGKEMKRSRNLFSIFSSSLLFLLNLPSFSPYFLLHSFFFSIFLPFLHIFFFTPFSSQSSFLFSIFSSSLLFLLNLPSFSPYFLLHSFFFSIFLLHFFLFSILPDSFLPVSKPAVLRNVPSSENTDVQIVRMPIAFPNPLSNRHTEESEYDSATSAALSRYKYYKHLEKYSASNNGKPAAEPVLVMPDHMLPSRFLTILTFPKKITGKQKSIITIFALWNTMMGTALLSMPWAIRKAGFANGVTLLILIAFLMFYSAYRIMSCTLEMAHLGLKDFSDVCRHYLGQAGYIMCSICSLISLIGGMIVYWILLSNFMYNTVKYFFLQSNDQFKNSTHNSSVEVLCPDRDGKNLTLDDNLPLNDIWAVIARLFIFLQLGAIFPLLIYVFRIQLLHVTFKVIWPGLHIVILLNLFICGLCIVFACFLPYIGKVIGYVGAFCGFSYALALPLSVYLLSSYEKGTLTGPIFTIHVLLMMLGLANFIAQFFV</sequence>
<dbReference type="PANTHER" id="PTHR22950:SF244">
    <property type="entry name" value="NEUTRAL AMINO ACID TRANSPORTER 9"/>
    <property type="match status" value="1"/>
</dbReference>
<keyword evidence="13" id="KW-0458">Lysosome</keyword>
<dbReference type="PANTHER" id="PTHR22950">
    <property type="entry name" value="AMINO ACID TRANSPORTER"/>
    <property type="match status" value="1"/>
</dbReference>
<proteinExistence type="inferred from homology"/>
<evidence type="ECO:0000256" key="12">
    <source>
        <dbReference type="ARBA" id="ARBA00023180"/>
    </source>
</evidence>
<keyword evidence="18" id="KW-1185">Reference proteome</keyword>
<dbReference type="GO" id="GO:0031902">
    <property type="term" value="C:late endosome membrane"/>
    <property type="evidence" value="ECO:0007669"/>
    <property type="project" value="UniProtKB-SubCell"/>
</dbReference>
<accession>A0A812EB86</accession>
<keyword evidence="11" id="KW-1015">Disulfide bond</keyword>
<dbReference type="AlphaFoldDB" id="A0A812EB86"/>
<evidence type="ECO:0000256" key="9">
    <source>
        <dbReference type="ARBA" id="ARBA00023053"/>
    </source>
</evidence>